<evidence type="ECO:0000256" key="1">
    <source>
        <dbReference type="SAM" id="Phobius"/>
    </source>
</evidence>
<keyword evidence="1" id="KW-0472">Membrane</keyword>
<name>A0A1V3ILH7_9PAST</name>
<comment type="caution">
    <text evidence="2">The sequence shown here is derived from an EMBL/GenBank/DDBJ whole genome shotgun (WGS) entry which is preliminary data.</text>
</comment>
<keyword evidence="1" id="KW-1133">Transmembrane helix</keyword>
<sequence length="86" mass="9211">MSGGLIGKNPKVDMVASLVIGGFLLFLAYVFYGKLIDLEQNGGSMKVNAIVYALYEIGGAVGATGAFVAGALFFFYRSYRAFLKLK</sequence>
<feature type="transmembrane region" description="Helical" evidence="1">
    <location>
        <begin position="12"/>
        <end position="32"/>
    </location>
</feature>
<evidence type="ECO:0000313" key="3">
    <source>
        <dbReference type="Proteomes" id="UP000189433"/>
    </source>
</evidence>
<keyword evidence="1" id="KW-0812">Transmembrane</keyword>
<dbReference type="AlphaFoldDB" id="A0A1V3ILH7"/>
<dbReference type="RefSeq" id="WP_077416508.1">
    <property type="nucleotide sequence ID" value="NZ_MLHI01000038.1"/>
</dbReference>
<dbReference type="OrthoDB" id="9908714at2"/>
<gene>
    <name evidence="2" type="ORF">BKK50_06460</name>
</gene>
<proteinExistence type="predicted"/>
<accession>A0A1V3ILH7</accession>
<feature type="transmembrane region" description="Helical" evidence="1">
    <location>
        <begin position="52"/>
        <end position="76"/>
    </location>
</feature>
<keyword evidence="3" id="KW-1185">Reference proteome</keyword>
<protein>
    <submittedName>
        <fullName evidence="2">Uncharacterized protein</fullName>
    </submittedName>
</protein>
<organism evidence="2 3">
    <name type="scientific">Rodentibacter rarus</name>
    <dbReference type="NCBI Taxonomy" id="1908260"/>
    <lineage>
        <taxon>Bacteria</taxon>
        <taxon>Pseudomonadati</taxon>
        <taxon>Pseudomonadota</taxon>
        <taxon>Gammaproteobacteria</taxon>
        <taxon>Pasteurellales</taxon>
        <taxon>Pasteurellaceae</taxon>
        <taxon>Rodentibacter</taxon>
    </lineage>
</organism>
<dbReference type="STRING" id="1908260.BKK50_06460"/>
<reference evidence="2 3" key="1">
    <citation type="submission" date="2016-10" db="EMBL/GenBank/DDBJ databases">
        <title>Rodentibacter gen. nov. and new species.</title>
        <authorList>
            <person name="Christensen H."/>
        </authorList>
    </citation>
    <scope>NUCLEOTIDE SEQUENCE [LARGE SCALE GENOMIC DNA]</scope>
    <source>
        <strain evidence="2 3">CCUG17206</strain>
    </source>
</reference>
<dbReference type="EMBL" id="MLHJ01000054">
    <property type="protein sequence ID" value="OOF42677.1"/>
    <property type="molecule type" value="Genomic_DNA"/>
</dbReference>
<evidence type="ECO:0000313" key="2">
    <source>
        <dbReference type="EMBL" id="OOF42677.1"/>
    </source>
</evidence>
<dbReference type="Proteomes" id="UP000189433">
    <property type="component" value="Unassembled WGS sequence"/>
</dbReference>